<dbReference type="PANTHER" id="PTHR31672:SF13">
    <property type="entry name" value="F-BOX PROTEIN CPR30-LIKE"/>
    <property type="match status" value="1"/>
</dbReference>
<accession>A0A2G5DA44</accession>
<sequence>MCSFHKQLDNMELFLAEDLTYEILLYLPIASLTRFKSVCKSWLSLIESSKFITQHHQQQFEENLFVLTSSFIESPEFSIGISLLSGIKFHVSHNFDLPQPFTMTDQYVNLIASCNGIICLEHCCNLEPTKQDFFLLNPATKQFKLLPTSPLPKSTEELRVNVICAGFGFDSKTNAYKVVRVAATSIRSFDTRVDIYSSSTNSWRTIDVVVPEGFTYNYKYLKIPFRKEIYCWLGQEVLSGEDDTLTLLNTIITFDFSKEVFETMALPNVYSVVDDDGGGQFGLELALLRGNIACIGRTKFQTLEDKLEWSIWMLNEYGVKDSWTKLYTVSLDYNVYPISIFKNEEIICRRRPYNFKAELELLLFYPVTQDGKSLRFFLSKLFNMNSRLLFTRRA</sequence>
<dbReference type="InterPro" id="IPR017451">
    <property type="entry name" value="F-box-assoc_interact_dom"/>
</dbReference>
<dbReference type="SUPFAM" id="SSF81383">
    <property type="entry name" value="F-box domain"/>
    <property type="match status" value="1"/>
</dbReference>
<dbReference type="Proteomes" id="UP000230069">
    <property type="component" value="Unassembled WGS sequence"/>
</dbReference>
<dbReference type="InterPro" id="IPR006527">
    <property type="entry name" value="F-box-assoc_dom_typ1"/>
</dbReference>
<name>A0A2G5DA44_AQUCA</name>
<keyword evidence="3" id="KW-1185">Reference proteome</keyword>
<dbReference type="STRING" id="218851.A0A2G5DA44"/>
<dbReference type="Gene3D" id="1.20.1280.50">
    <property type="match status" value="1"/>
</dbReference>
<dbReference type="InParanoid" id="A0A2G5DA44"/>
<dbReference type="InterPro" id="IPR001810">
    <property type="entry name" value="F-box_dom"/>
</dbReference>
<dbReference type="Pfam" id="PF00646">
    <property type="entry name" value="F-box"/>
    <property type="match status" value="1"/>
</dbReference>
<dbReference type="InterPro" id="IPR036047">
    <property type="entry name" value="F-box-like_dom_sf"/>
</dbReference>
<dbReference type="PANTHER" id="PTHR31672">
    <property type="entry name" value="BNACNNG10540D PROTEIN"/>
    <property type="match status" value="1"/>
</dbReference>
<reference evidence="2 3" key="1">
    <citation type="submission" date="2017-09" db="EMBL/GenBank/DDBJ databases">
        <title>WGS assembly of Aquilegia coerulea Goldsmith.</title>
        <authorList>
            <person name="Hodges S."/>
            <person name="Kramer E."/>
            <person name="Nordborg M."/>
            <person name="Tomkins J."/>
            <person name="Borevitz J."/>
            <person name="Derieg N."/>
            <person name="Yan J."/>
            <person name="Mihaltcheva S."/>
            <person name="Hayes R.D."/>
            <person name="Rokhsar D."/>
        </authorList>
    </citation>
    <scope>NUCLEOTIDE SEQUENCE [LARGE SCALE GENOMIC DNA]</scope>
    <source>
        <strain evidence="3">cv. Goldsmith</strain>
    </source>
</reference>
<dbReference type="InterPro" id="IPR050796">
    <property type="entry name" value="SCF_F-box_component"/>
</dbReference>
<dbReference type="AlphaFoldDB" id="A0A2G5DA44"/>
<organism evidence="2 3">
    <name type="scientific">Aquilegia coerulea</name>
    <name type="common">Rocky mountain columbine</name>
    <dbReference type="NCBI Taxonomy" id="218851"/>
    <lineage>
        <taxon>Eukaryota</taxon>
        <taxon>Viridiplantae</taxon>
        <taxon>Streptophyta</taxon>
        <taxon>Embryophyta</taxon>
        <taxon>Tracheophyta</taxon>
        <taxon>Spermatophyta</taxon>
        <taxon>Magnoliopsida</taxon>
        <taxon>Ranunculales</taxon>
        <taxon>Ranunculaceae</taxon>
        <taxon>Thalictroideae</taxon>
        <taxon>Aquilegia</taxon>
    </lineage>
</organism>
<evidence type="ECO:0000259" key="1">
    <source>
        <dbReference type="SMART" id="SM00256"/>
    </source>
</evidence>
<proteinExistence type="predicted"/>
<dbReference type="NCBIfam" id="TIGR01640">
    <property type="entry name" value="F_box_assoc_1"/>
    <property type="match status" value="1"/>
</dbReference>
<dbReference type="EMBL" id="KZ305042">
    <property type="protein sequence ID" value="PIA40388.1"/>
    <property type="molecule type" value="Genomic_DNA"/>
</dbReference>
<dbReference type="OrthoDB" id="1867629at2759"/>
<dbReference type="SMART" id="SM00256">
    <property type="entry name" value="FBOX"/>
    <property type="match status" value="1"/>
</dbReference>
<dbReference type="Pfam" id="PF07734">
    <property type="entry name" value="FBA_1"/>
    <property type="match status" value="1"/>
</dbReference>
<dbReference type="FunCoup" id="A0A2G5DA44">
    <property type="interactions" value="30"/>
</dbReference>
<gene>
    <name evidence="2" type="ORF">AQUCO_02500234v1</name>
</gene>
<protein>
    <recommendedName>
        <fullName evidence="1">F-box domain-containing protein</fullName>
    </recommendedName>
</protein>
<evidence type="ECO:0000313" key="3">
    <source>
        <dbReference type="Proteomes" id="UP000230069"/>
    </source>
</evidence>
<evidence type="ECO:0000313" key="2">
    <source>
        <dbReference type="EMBL" id="PIA40388.1"/>
    </source>
</evidence>
<dbReference type="CDD" id="cd22157">
    <property type="entry name" value="F-box_AtFBW1-like"/>
    <property type="match status" value="1"/>
</dbReference>
<feature type="domain" description="F-box" evidence="1">
    <location>
        <begin position="15"/>
        <end position="55"/>
    </location>
</feature>